<dbReference type="PROSITE" id="PS00075">
    <property type="entry name" value="DHFR_1"/>
    <property type="match status" value="1"/>
</dbReference>
<evidence type="ECO:0000256" key="3">
    <source>
        <dbReference type="ARBA" id="ARBA00018886"/>
    </source>
</evidence>
<keyword evidence="10" id="KW-1185">Reference proteome</keyword>
<evidence type="ECO:0000256" key="4">
    <source>
        <dbReference type="ARBA" id="ARBA00022563"/>
    </source>
</evidence>
<dbReference type="GO" id="GO:0046655">
    <property type="term" value="P:folic acid metabolic process"/>
    <property type="evidence" value="ECO:0007669"/>
    <property type="project" value="TreeGrafter"/>
</dbReference>
<dbReference type="PANTHER" id="PTHR48069:SF3">
    <property type="entry name" value="DIHYDROFOLATE REDUCTASE"/>
    <property type="match status" value="1"/>
</dbReference>
<dbReference type="InterPro" id="IPR012259">
    <property type="entry name" value="DHFR"/>
</dbReference>
<evidence type="ECO:0000313" key="10">
    <source>
        <dbReference type="Proteomes" id="UP000215127"/>
    </source>
</evidence>
<dbReference type="InterPro" id="IPR001796">
    <property type="entry name" value="DHFR_dom"/>
</dbReference>
<dbReference type="InterPro" id="IPR017925">
    <property type="entry name" value="DHFR_CS"/>
</dbReference>
<dbReference type="EMBL" id="LT853694">
    <property type="protein sequence ID" value="SMQ48765.1"/>
    <property type="molecule type" value="Genomic_DNA"/>
</dbReference>
<dbReference type="PROSITE" id="PS51330">
    <property type="entry name" value="DHFR_2"/>
    <property type="match status" value="1"/>
</dbReference>
<organism evidence="9 10">
    <name type="scientific">Zymoseptoria tritici (strain ST99CH_3D7)</name>
    <dbReference type="NCBI Taxonomy" id="1276538"/>
    <lineage>
        <taxon>Eukaryota</taxon>
        <taxon>Fungi</taxon>
        <taxon>Dikarya</taxon>
        <taxon>Ascomycota</taxon>
        <taxon>Pezizomycotina</taxon>
        <taxon>Dothideomycetes</taxon>
        <taxon>Dothideomycetidae</taxon>
        <taxon>Mycosphaerellales</taxon>
        <taxon>Mycosphaerellaceae</taxon>
        <taxon>Zymoseptoria</taxon>
    </lineage>
</organism>
<dbReference type="PRINTS" id="PR00070">
    <property type="entry name" value="DHFR"/>
</dbReference>
<accession>A0A1X7RMX8</accession>
<keyword evidence="5" id="KW-0521">NADP</keyword>
<dbReference type="STRING" id="1276538.A0A1X7RMX8"/>
<evidence type="ECO:0000256" key="1">
    <source>
        <dbReference type="ARBA" id="ARBA00004903"/>
    </source>
</evidence>
<name>A0A1X7RMX8_ZYMT9</name>
<evidence type="ECO:0000256" key="6">
    <source>
        <dbReference type="ARBA" id="ARBA00023002"/>
    </source>
</evidence>
<gene>
    <name evidence="9" type="ORF">ZT3D7_G3915</name>
</gene>
<keyword evidence="6" id="KW-0560">Oxidoreductase</keyword>
<dbReference type="Pfam" id="PF00186">
    <property type="entry name" value="DHFR_1"/>
    <property type="match status" value="1"/>
</dbReference>
<dbReference type="Proteomes" id="UP000215127">
    <property type="component" value="Chromosome 3"/>
</dbReference>
<evidence type="ECO:0000256" key="7">
    <source>
        <dbReference type="RuleBase" id="RU004474"/>
    </source>
</evidence>
<proteinExistence type="inferred from homology"/>
<evidence type="ECO:0000256" key="5">
    <source>
        <dbReference type="ARBA" id="ARBA00022857"/>
    </source>
</evidence>
<dbReference type="GO" id="GO:0005739">
    <property type="term" value="C:mitochondrion"/>
    <property type="evidence" value="ECO:0007669"/>
    <property type="project" value="TreeGrafter"/>
</dbReference>
<comment type="pathway">
    <text evidence="1">Cofactor biosynthesis; tetrahydrofolate biosynthesis; 5,6,7,8-tetrahydrofolate from 7,8-dihydrofolate: step 1/1.</text>
</comment>
<dbReference type="SUPFAM" id="SSF53597">
    <property type="entry name" value="Dihydrofolate reductase-like"/>
    <property type="match status" value="1"/>
</dbReference>
<comment type="similarity">
    <text evidence="7">Belongs to the dihydrofolate reductase family.</text>
</comment>
<dbReference type="Gene3D" id="3.40.430.10">
    <property type="entry name" value="Dihydrofolate Reductase, subunit A"/>
    <property type="match status" value="1"/>
</dbReference>
<evidence type="ECO:0000259" key="8">
    <source>
        <dbReference type="PROSITE" id="PS51330"/>
    </source>
</evidence>
<dbReference type="GO" id="GO:0046654">
    <property type="term" value="P:tetrahydrofolate biosynthetic process"/>
    <property type="evidence" value="ECO:0007669"/>
    <property type="project" value="UniProtKB-UniPathway"/>
</dbReference>
<reference evidence="9 10" key="1">
    <citation type="submission" date="2016-06" db="EMBL/GenBank/DDBJ databases">
        <authorList>
            <person name="Kjaerup R.B."/>
            <person name="Dalgaard T.S."/>
            <person name="Juul-Madsen H.R."/>
        </authorList>
    </citation>
    <scope>NUCLEOTIDE SEQUENCE [LARGE SCALE GENOMIC DNA]</scope>
</reference>
<dbReference type="InterPro" id="IPR024072">
    <property type="entry name" value="DHFR-like_dom_sf"/>
</dbReference>
<dbReference type="GO" id="GO:0046452">
    <property type="term" value="P:dihydrofolate metabolic process"/>
    <property type="evidence" value="ECO:0007669"/>
    <property type="project" value="TreeGrafter"/>
</dbReference>
<evidence type="ECO:0000256" key="2">
    <source>
        <dbReference type="ARBA" id="ARBA00012856"/>
    </source>
</evidence>
<keyword evidence="4" id="KW-0554">One-carbon metabolism</keyword>
<dbReference type="CDD" id="cd00209">
    <property type="entry name" value="DHFR"/>
    <property type="match status" value="1"/>
</dbReference>
<protein>
    <recommendedName>
        <fullName evidence="3">Dihydrofolate reductase</fullName>
        <ecNumber evidence="2">1.5.1.3</ecNumber>
    </recommendedName>
</protein>
<sequence length="230" mass="25510">MATDMSSLTQLPLTLIVAATAKSGIGKNGGLPWPMLKKDMAYFARVTKRVHTTKNTDSAQFETLNESNQSGASRNVVIMGRKTWDSIPPKFRPLKERTHIVISSQDRSQLQSGSQSIPDDVVVATDILSGLQSLESLVKDGKVLPVSRAFIIGGASIYKAALELPQTNRILLTRISKEYDCDTFFPESYGTPEWRQALHRELQEYVGEDIEEGDVADGDVSLKFELYERS</sequence>
<dbReference type="EC" id="1.5.1.3" evidence="2"/>
<dbReference type="GO" id="GO:0050661">
    <property type="term" value="F:NADP binding"/>
    <property type="evidence" value="ECO:0007669"/>
    <property type="project" value="InterPro"/>
</dbReference>
<dbReference type="UniPathway" id="UPA00077">
    <property type="reaction ID" value="UER00158"/>
</dbReference>
<dbReference type="GO" id="GO:0004146">
    <property type="term" value="F:dihydrofolate reductase activity"/>
    <property type="evidence" value="ECO:0007669"/>
    <property type="project" value="UniProtKB-EC"/>
</dbReference>
<dbReference type="GO" id="GO:0006730">
    <property type="term" value="P:one-carbon metabolic process"/>
    <property type="evidence" value="ECO:0007669"/>
    <property type="project" value="UniProtKB-KW"/>
</dbReference>
<evidence type="ECO:0000313" key="9">
    <source>
        <dbReference type="EMBL" id="SMQ48765.1"/>
    </source>
</evidence>
<feature type="domain" description="DHFR" evidence="8">
    <location>
        <begin position="12"/>
        <end position="229"/>
    </location>
</feature>
<dbReference type="AlphaFoldDB" id="A0A1X7RMX8"/>
<dbReference type="PANTHER" id="PTHR48069">
    <property type="entry name" value="DIHYDROFOLATE REDUCTASE"/>
    <property type="match status" value="1"/>
</dbReference>